<reference evidence="5 6" key="1">
    <citation type="submission" date="2018-12" db="EMBL/GenBank/DDBJ databases">
        <title>Food and Water Safety Consortium.</title>
        <authorList>
            <person name="Tyson S."/>
            <person name="Peterson C.-L."/>
            <person name="Olson A."/>
            <person name="Tyler S."/>
            <person name="Cabral J."/>
            <person name="Lynch T."/>
            <person name="Knox N."/>
            <person name="Van Domselaar G."/>
            <person name="Graham M."/>
        </authorList>
    </citation>
    <scope>NUCLEOTIDE SEQUENCE [LARGE SCALE GENOMIC DNA]</scope>
    <source>
        <strain evidence="5 6">FWSEC0384</strain>
    </source>
</reference>
<dbReference type="EMBL" id="JAETYZ010000061">
    <property type="protein sequence ID" value="MBL6237218.1"/>
    <property type="molecule type" value="Genomic_DNA"/>
</dbReference>
<organism evidence="2 10">
    <name type="scientific">Escherichia coli</name>
    <dbReference type="NCBI Taxonomy" id="562"/>
    <lineage>
        <taxon>Bacteria</taxon>
        <taxon>Pseudomonadati</taxon>
        <taxon>Pseudomonadota</taxon>
        <taxon>Gammaproteobacteria</taxon>
        <taxon>Enterobacterales</taxon>
        <taxon>Enterobacteriaceae</taxon>
        <taxon>Escherichia</taxon>
    </lineage>
</organism>
<evidence type="ECO:0000313" key="5">
    <source>
        <dbReference type="EMBL" id="TJH17881.1"/>
    </source>
</evidence>
<dbReference type="Proteomes" id="UP000306700">
    <property type="component" value="Unassembled WGS sequence"/>
</dbReference>
<evidence type="ECO:0000313" key="6">
    <source>
        <dbReference type="Proteomes" id="UP000306700"/>
    </source>
</evidence>
<reference evidence="4 9" key="4">
    <citation type="submission" date="2021-01" db="EMBL/GenBank/DDBJ databases">
        <title>Genomes of Escherichia coli STEC strains from raw meat-based diets for companion animals.</title>
        <authorList>
            <person name="Stevens M.J.A."/>
            <person name="Stephan R."/>
        </authorList>
    </citation>
    <scope>NUCLEOTIDE SEQUENCE [LARGE SCALE GENOMIC DNA]</scope>
    <source>
        <strain evidence="4 9">LSC1-58</strain>
    </source>
</reference>
<dbReference type="EMBL" id="AASSGK010000070">
    <property type="protein sequence ID" value="EFG2163777.1"/>
    <property type="molecule type" value="Genomic_DNA"/>
</dbReference>
<evidence type="ECO:0000313" key="7">
    <source>
        <dbReference type="Proteomes" id="UP000534332"/>
    </source>
</evidence>
<evidence type="ECO:0000313" key="8">
    <source>
        <dbReference type="Proteomes" id="UP000555763"/>
    </source>
</evidence>
<gene>
    <name evidence="2" type="ORF">A2J79_004868</name>
    <name evidence="3" type="ORF">A5U30_005084</name>
    <name evidence="1" type="ORF">BRV02_004948</name>
    <name evidence="5" type="ORF">C9160_21770</name>
    <name evidence="4" type="ORF">JNA65_25550</name>
</gene>
<evidence type="ECO:0000313" key="4">
    <source>
        <dbReference type="EMBL" id="MBL6237218.1"/>
    </source>
</evidence>
<dbReference type="Proteomes" id="UP000555763">
    <property type="component" value="Unassembled WGS sequence"/>
</dbReference>
<dbReference type="EMBL" id="RRNI01000031">
    <property type="protein sequence ID" value="TJH17881.1"/>
    <property type="molecule type" value="Genomic_DNA"/>
</dbReference>
<dbReference type="EMBL" id="AATLZG010000063">
    <property type="protein sequence ID" value="EFM8157305.1"/>
    <property type="molecule type" value="Genomic_DNA"/>
</dbReference>
<dbReference type="Proteomes" id="UP000534332">
    <property type="component" value="Unassembled WGS sequence"/>
</dbReference>
<dbReference type="AlphaFoldDB" id="A0A085PB05"/>
<accession>A0A085PB05</accession>
<evidence type="ECO:0000313" key="10">
    <source>
        <dbReference type="Proteomes" id="UP000711811"/>
    </source>
</evidence>
<sequence>MIKDNSKVDDSADRLSFTETLFVAHSILPDLTQTKTKENDCYLLFKKKCHIVHIKSRGILRYVTDAIVSQDLMVVAHV</sequence>
<evidence type="ECO:0000313" key="9">
    <source>
        <dbReference type="Proteomes" id="UP000615017"/>
    </source>
</evidence>
<evidence type="ECO:0000313" key="2">
    <source>
        <dbReference type="EMBL" id="EFJ6484435.1"/>
    </source>
</evidence>
<reference evidence="2 7" key="2">
    <citation type="submission" date="2020-02" db="EMBL/GenBank/DDBJ databases">
        <authorList>
            <person name="Ashton P.M."/>
            <person name="Dallman T."/>
            <person name="Nair S."/>
            <person name="De Pinna E."/>
            <person name="Peters T."/>
            <person name="Grant K."/>
        </authorList>
    </citation>
    <scope>NUCLEOTIDE SEQUENCE</scope>
    <source>
        <strain evidence="1 7">188143</strain>
        <strain evidence="2">93335</strain>
    </source>
</reference>
<dbReference type="Proteomes" id="UP000615017">
    <property type="component" value="Unassembled WGS sequence"/>
</dbReference>
<dbReference type="EMBL" id="AATCLQ010000069">
    <property type="protein sequence ID" value="EFJ6484435.1"/>
    <property type="molecule type" value="Genomic_DNA"/>
</dbReference>
<evidence type="ECO:0000313" key="1">
    <source>
        <dbReference type="EMBL" id="EFG2163777.1"/>
    </source>
</evidence>
<reference evidence="3 8" key="3">
    <citation type="submission" date="2020-02" db="EMBL/GenBank/DDBJ databases">
        <authorList>
            <consortium name="PulseNet: The National Subtyping Network for Foodborne Disease Surveillance"/>
            <person name="Tarr C.L."/>
            <person name="Trees E."/>
            <person name="Katz L.S."/>
            <person name="Carleton-Romer H.A."/>
            <person name="Stroika S."/>
            <person name="Kucerova Z."/>
            <person name="Roache K.F."/>
            <person name="Sabol A.L."/>
            <person name="Besser J."/>
            <person name="Gerner-Smidt P."/>
        </authorList>
    </citation>
    <scope>NUCLEOTIDE SEQUENCE [LARGE SCALE GENOMIC DNA]</scope>
    <source>
        <strain evidence="3 8">PNUSAE002719</strain>
    </source>
</reference>
<dbReference type="Proteomes" id="UP000711811">
    <property type="component" value="Unassembled WGS sequence"/>
</dbReference>
<name>A0A085PB05_ECOLX</name>
<protein>
    <submittedName>
        <fullName evidence="2">Uncharacterized protein</fullName>
    </submittedName>
</protein>
<comment type="caution">
    <text evidence="2">The sequence shown here is derived from an EMBL/GenBank/DDBJ whole genome shotgun (WGS) entry which is preliminary data.</text>
</comment>
<dbReference type="RefSeq" id="WP_001371556.1">
    <property type="nucleotide sequence ID" value="NZ_BFPR01000003.1"/>
</dbReference>
<proteinExistence type="predicted"/>
<evidence type="ECO:0000313" key="3">
    <source>
        <dbReference type="EMBL" id="EFM8157305.1"/>
    </source>
</evidence>